<dbReference type="InterPro" id="IPR015168">
    <property type="entry name" value="SsuA/THI5"/>
</dbReference>
<dbReference type="KEGG" id="tom:BWR18_20485"/>
<evidence type="ECO:0000313" key="3">
    <source>
        <dbReference type="EMBL" id="APX14237.1"/>
    </source>
</evidence>
<dbReference type="Gene3D" id="3.40.190.10">
    <property type="entry name" value="Periplasmic binding protein-like II"/>
    <property type="match status" value="2"/>
</dbReference>
<reference evidence="3 4" key="1">
    <citation type="submission" date="2017-01" db="EMBL/GenBank/DDBJ databases">
        <title>Complete genome of Tateyamaria omphalii DOK1-4 isolated from seawater in Dokdo.</title>
        <authorList>
            <person name="Kim J.H."/>
            <person name="Chi W.-J."/>
        </authorList>
    </citation>
    <scope>NUCLEOTIDE SEQUENCE [LARGE SCALE GENOMIC DNA]</scope>
    <source>
        <strain evidence="3 4">DOK1-4</strain>
        <plasmid evidence="3 4">pDOK1-4-4</plasmid>
    </source>
</reference>
<organism evidence="3 4">
    <name type="scientific">Tateyamaria omphalii</name>
    <dbReference type="NCBI Taxonomy" id="299262"/>
    <lineage>
        <taxon>Bacteria</taxon>
        <taxon>Pseudomonadati</taxon>
        <taxon>Pseudomonadota</taxon>
        <taxon>Alphaproteobacteria</taxon>
        <taxon>Rhodobacterales</taxon>
        <taxon>Roseobacteraceae</taxon>
        <taxon>Tateyamaria</taxon>
    </lineage>
</organism>
<feature type="chain" id="PRO_5012026527" evidence="1">
    <location>
        <begin position="22"/>
        <end position="322"/>
    </location>
</feature>
<feature type="domain" description="SsuA/THI5-like" evidence="2">
    <location>
        <begin position="66"/>
        <end position="247"/>
    </location>
</feature>
<dbReference type="Pfam" id="PF09084">
    <property type="entry name" value="NMT1"/>
    <property type="match status" value="1"/>
</dbReference>
<geneLocation type="plasmid" evidence="3 4">
    <name>pDOK1-4-4</name>
</geneLocation>
<keyword evidence="4" id="KW-1185">Reference proteome</keyword>
<evidence type="ECO:0000256" key="1">
    <source>
        <dbReference type="SAM" id="SignalP"/>
    </source>
</evidence>
<dbReference type="Proteomes" id="UP000186336">
    <property type="component" value="Plasmid pDOK1-4-4"/>
</dbReference>
<sequence length="322" mass="33845">MLFKALTGAIAVAVMATAALAETPVLRVAVLKFGTVNWELDTIKHNRFDVDHAFELQVQGVAGGSAAKVAFQGGEADVIVSDWLWVARQRAAGKNYVFIPYSKAVGSVMVPQDSPAQSLADLVGTKIGIAGGPLDKSWLILQAYAAQAHGADLVAETEQVFAAPPLIFKSALSGEVDAAINFWHFLAKMEASGMRKLVDVADAATALGLDPNTPLLGYVVKGEMVRDKPDLVNGLAAASRDAKDLLASDDAEWNRLRGRMNAKSDAQFEALKAGFRAGIPAPGSVDEDAAARMLALMVELGGEDLVGDARELPAGTFLNSGS</sequence>
<dbReference type="AlphaFoldDB" id="A0A1P8N1N2"/>
<accession>A0A1P8N1N2</accession>
<dbReference type="PANTHER" id="PTHR30024:SF48">
    <property type="entry name" value="ABC TRANSPORTER SUBSTRATE-BINDING PROTEIN"/>
    <property type="match status" value="1"/>
</dbReference>
<evidence type="ECO:0000259" key="2">
    <source>
        <dbReference type="Pfam" id="PF09084"/>
    </source>
</evidence>
<dbReference type="PANTHER" id="PTHR30024">
    <property type="entry name" value="ALIPHATIC SULFONATES-BINDING PROTEIN-RELATED"/>
    <property type="match status" value="1"/>
</dbReference>
<protein>
    <submittedName>
        <fullName evidence="3">ABC transporter substrate-binding protein</fullName>
    </submittedName>
</protein>
<feature type="signal peptide" evidence="1">
    <location>
        <begin position="1"/>
        <end position="21"/>
    </location>
</feature>
<proteinExistence type="predicted"/>
<evidence type="ECO:0000313" key="4">
    <source>
        <dbReference type="Proteomes" id="UP000186336"/>
    </source>
</evidence>
<dbReference type="OrthoDB" id="5621714at2"/>
<name>A0A1P8N1N2_9RHOB</name>
<dbReference type="EMBL" id="CP019316">
    <property type="protein sequence ID" value="APX14237.1"/>
    <property type="molecule type" value="Genomic_DNA"/>
</dbReference>
<keyword evidence="3" id="KW-0614">Plasmid</keyword>
<dbReference type="SUPFAM" id="SSF53850">
    <property type="entry name" value="Periplasmic binding protein-like II"/>
    <property type="match status" value="1"/>
</dbReference>
<gene>
    <name evidence="3" type="ORF">BWR18_20485</name>
</gene>
<dbReference type="RefSeq" id="WP_076630704.1">
    <property type="nucleotide sequence ID" value="NZ_CP019316.1"/>
</dbReference>
<keyword evidence="1" id="KW-0732">Signal</keyword>